<keyword evidence="13 16" id="KW-0472">Membrane</keyword>
<reference evidence="20" key="1">
    <citation type="journal article" date="2015" name="Nature">
        <title>Complex archaea that bridge the gap between prokaryotes and eukaryotes.</title>
        <authorList>
            <person name="Spang A."/>
            <person name="Saw J.H."/>
            <person name="Jorgensen S.L."/>
            <person name="Zaremba-Niedzwiedzka K."/>
            <person name="Martijn J."/>
            <person name="Lind A.E."/>
            <person name="van Eijk R."/>
            <person name="Schleper C."/>
            <person name="Guy L."/>
            <person name="Ettema T.J."/>
        </authorList>
    </citation>
    <scope>NUCLEOTIDE SEQUENCE</scope>
</reference>
<comment type="catalytic activity">
    <reaction evidence="15">
        <text>L-tyrosyl-[protein] + ATP = O-phospho-L-tyrosyl-[protein] + ADP + H(+)</text>
        <dbReference type="Rhea" id="RHEA:10596"/>
        <dbReference type="Rhea" id="RHEA-COMP:10136"/>
        <dbReference type="Rhea" id="RHEA-COMP:20101"/>
        <dbReference type="ChEBI" id="CHEBI:15378"/>
        <dbReference type="ChEBI" id="CHEBI:30616"/>
        <dbReference type="ChEBI" id="CHEBI:46858"/>
        <dbReference type="ChEBI" id="CHEBI:61978"/>
        <dbReference type="ChEBI" id="CHEBI:456216"/>
        <dbReference type="EC" id="2.7.10.2"/>
    </reaction>
</comment>
<feature type="domain" description="Tyrosine-protein kinase G-rich" evidence="19">
    <location>
        <begin position="439"/>
        <end position="511"/>
    </location>
</feature>
<evidence type="ECO:0000256" key="5">
    <source>
        <dbReference type="ARBA" id="ARBA00022475"/>
    </source>
</evidence>
<keyword evidence="10" id="KW-0418">Kinase</keyword>
<dbReference type="AlphaFoldDB" id="A0A0F9XPI6"/>
<dbReference type="EMBL" id="LAZR01000036">
    <property type="protein sequence ID" value="KKO01332.1"/>
    <property type="molecule type" value="Genomic_DNA"/>
</dbReference>
<dbReference type="NCBIfam" id="TIGR01007">
    <property type="entry name" value="eps_fam"/>
    <property type="match status" value="1"/>
</dbReference>
<evidence type="ECO:0000256" key="8">
    <source>
        <dbReference type="ARBA" id="ARBA00022692"/>
    </source>
</evidence>
<dbReference type="InterPro" id="IPR005702">
    <property type="entry name" value="Wzc-like_C"/>
</dbReference>
<evidence type="ECO:0000256" key="7">
    <source>
        <dbReference type="ARBA" id="ARBA00022679"/>
    </source>
</evidence>
<dbReference type="EC" id="2.7.10.2" evidence="4"/>
<evidence type="ECO:0000256" key="6">
    <source>
        <dbReference type="ARBA" id="ARBA00022519"/>
    </source>
</evidence>
<comment type="similarity">
    <text evidence="2">Belongs to the CpsD/CapB family.</text>
</comment>
<dbReference type="InterPro" id="IPR027417">
    <property type="entry name" value="P-loop_NTPase"/>
</dbReference>
<evidence type="ECO:0000256" key="3">
    <source>
        <dbReference type="ARBA" id="ARBA00008883"/>
    </source>
</evidence>
<evidence type="ECO:0000256" key="12">
    <source>
        <dbReference type="ARBA" id="ARBA00022989"/>
    </source>
</evidence>
<evidence type="ECO:0000256" key="15">
    <source>
        <dbReference type="ARBA" id="ARBA00051245"/>
    </source>
</evidence>
<protein>
    <recommendedName>
        <fullName evidence="4">non-specific protein-tyrosine kinase</fullName>
        <ecNumber evidence="4">2.7.10.2</ecNumber>
    </recommendedName>
</protein>
<evidence type="ECO:0000256" key="4">
    <source>
        <dbReference type="ARBA" id="ARBA00011903"/>
    </source>
</evidence>
<evidence type="ECO:0000256" key="14">
    <source>
        <dbReference type="ARBA" id="ARBA00023137"/>
    </source>
</evidence>
<accession>A0A0F9XPI6</accession>
<dbReference type="GO" id="GO:0005524">
    <property type="term" value="F:ATP binding"/>
    <property type="evidence" value="ECO:0007669"/>
    <property type="project" value="UniProtKB-KW"/>
</dbReference>
<comment type="caution">
    <text evidence="20">The sequence shown here is derived from an EMBL/GenBank/DDBJ whole genome shotgun (WGS) entry which is preliminary data.</text>
</comment>
<evidence type="ECO:0000259" key="19">
    <source>
        <dbReference type="Pfam" id="PF13807"/>
    </source>
</evidence>
<comment type="subcellular location">
    <subcellularLocation>
        <location evidence="1">Cell inner membrane</location>
        <topology evidence="1">Multi-pass membrane protein</topology>
    </subcellularLocation>
</comment>
<dbReference type="SUPFAM" id="SSF52540">
    <property type="entry name" value="P-loop containing nucleoside triphosphate hydrolases"/>
    <property type="match status" value="1"/>
</dbReference>
<evidence type="ECO:0000256" key="11">
    <source>
        <dbReference type="ARBA" id="ARBA00022840"/>
    </source>
</evidence>
<proteinExistence type="inferred from homology"/>
<dbReference type="Pfam" id="PF13807">
    <property type="entry name" value="GNVR"/>
    <property type="match status" value="1"/>
</dbReference>
<evidence type="ECO:0000256" key="13">
    <source>
        <dbReference type="ARBA" id="ARBA00023136"/>
    </source>
</evidence>
<feature type="transmembrane region" description="Helical" evidence="16">
    <location>
        <begin position="29"/>
        <end position="49"/>
    </location>
</feature>
<dbReference type="InterPro" id="IPR050445">
    <property type="entry name" value="Bact_polysacc_biosynth/exp"/>
</dbReference>
<keyword evidence="14" id="KW-0829">Tyrosine-protein kinase</keyword>
<evidence type="ECO:0000313" key="20">
    <source>
        <dbReference type="EMBL" id="KKO01332.1"/>
    </source>
</evidence>
<dbReference type="Pfam" id="PF02706">
    <property type="entry name" value="Wzz"/>
    <property type="match status" value="1"/>
</dbReference>
<evidence type="ECO:0000256" key="1">
    <source>
        <dbReference type="ARBA" id="ARBA00004429"/>
    </source>
</evidence>
<keyword evidence="8 16" id="KW-0812">Transmembrane</keyword>
<dbReference type="Pfam" id="PF13614">
    <property type="entry name" value="AAA_31"/>
    <property type="match status" value="1"/>
</dbReference>
<keyword evidence="7" id="KW-0808">Transferase</keyword>
<dbReference type="CDD" id="cd05387">
    <property type="entry name" value="BY-kinase"/>
    <property type="match status" value="1"/>
</dbReference>
<evidence type="ECO:0000256" key="9">
    <source>
        <dbReference type="ARBA" id="ARBA00022741"/>
    </source>
</evidence>
<keyword evidence="5" id="KW-1003">Cell membrane</keyword>
<sequence length="769" mass="86430">MTETPFNLDYDQKQDRFDLGEILKKYIKYWPWFAASFLLTLAFAVFYLLSTAKIYESVAKIKIVDNSTDIGLQSNAMSLFTNGSTINLDNQIEILTSYRILSEVVKELQLDVTYYLKGKLKDKQVWDAPFIVVKETSEELKKAQSLSVNFMANDIEVTDSNGNNFTLFYKQSENALKTSPFRILMIDTLQNLNLIGQEYEVVISPIKNTVLGLINKMEIQTTTKDSDVLAISLSGNYPTKSELILNTLIKKFNQDGINDRQQVSKRTLDFIDERFVYLSTELDSIEGGKQAFKTRNNLSYIEADAGVSLERKSETENDVIKLETQISLSALLKNSVVGQAAFELLPVDVGLENSGLNSMVDRYNDQVLQRNKLLQTVGIQHPSLIAISTQLEVAKVNIIKTINIYQTQLRTSLIQSNQAQNKVNSVFSGLPEKEKMLRSIERQQSIKENLFLLLLQKREEAGISLAVTTPLVKIVDYALTSTTPIAPKKTIILGVSGILGLLIPFVFFYIKFSLNDKIGSKSDVLAIESSIPFLGEIPHFKTEKKFIDFNDHSVLAESFRILATNINYMLPKRKDGSGNVIFVTSGYMGEGKSLLAYNLSVAYASINKKVLLIDADLRSPEQHKYFKMDRNTKGLTDYLKEEEINWKSFIFSGLEKSKNHHVCLSGAIPPNAPQLLSNGAFEKFITNAKEYYDLIVVDTAPAVPVTDTLLIADYADVTLFVIRAGVTDKAILHGASEDSHRDKLKNMAYVLNDVHARNIKSYNYGYGEV</sequence>
<dbReference type="GO" id="GO:0004715">
    <property type="term" value="F:non-membrane spanning protein tyrosine kinase activity"/>
    <property type="evidence" value="ECO:0007669"/>
    <property type="project" value="UniProtKB-EC"/>
</dbReference>
<evidence type="ECO:0000256" key="10">
    <source>
        <dbReference type="ARBA" id="ARBA00022777"/>
    </source>
</evidence>
<keyword evidence="9" id="KW-0547">Nucleotide-binding</keyword>
<evidence type="ECO:0000256" key="16">
    <source>
        <dbReference type="SAM" id="Phobius"/>
    </source>
</evidence>
<keyword evidence="12 16" id="KW-1133">Transmembrane helix</keyword>
<dbReference type="PANTHER" id="PTHR32309:SF13">
    <property type="entry name" value="FERRIC ENTEROBACTIN TRANSPORT PROTEIN FEPE"/>
    <property type="match status" value="1"/>
</dbReference>
<keyword evidence="6" id="KW-0997">Cell inner membrane</keyword>
<feature type="transmembrane region" description="Helical" evidence="16">
    <location>
        <begin position="491"/>
        <end position="510"/>
    </location>
</feature>
<comment type="similarity">
    <text evidence="3">Belongs to the etk/wzc family.</text>
</comment>
<organism evidence="20">
    <name type="scientific">marine sediment metagenome</name>
    <dbReference type="NCBI Taxonomy" id="412755"/>
    <lineage>
        <taxon>unclassified sequences</taxon>
        <taxon>metagenomes</taxon>
        <taxon>ecological metagenomes</taxon>
    </lineage>
</organism>
<dbReference type="InterPro" id="IPR032807">
    <property type="entry name" value="GNVR"/>
</dbReference>
<dbReference type="InterPro" id="IPR025669">
    <property type="entry name" value="AAA_dom"/>
</dbReference>
<evidence type="ECO:0000259" key="18">
    <source>
        <dbReference type="Pfam" id="PF13614"/>
    </source>
</evidence>
<feature type="domain" description="Polysaccharide chain length determinant N-terminal" evidence="17">
    <location>
        <begin position="15"/>
        <end position="108"/>
    </location>
</feature>
<feature type="domain" description="AAA" evidence="18">
    <location>
        <begin position="582"/>
        <end position="714"/>
    </location>
</feature>
<gene>
    <name evidence="20" type="ORF">LCGC14_0119200</name>
</gene>
<dbReference type="Gene3D" id="3.40.50.300">
    <property type="entry name" value="P-loop containing nucleotide triphosphate hydrolases"/>
    <property type="match status" value="1"/>
</dbReference>
<evidence type="ECO:0000259" key="17">
    <source>
        <dbReference type="Pfam" id="PF02706"/>
    </source>
</evidence>
<dbReference type="InterPro" id="IPR003856">
    <property type="entry name" value="LPS_length_determ_N"/>
</dbReference>
<dbReference type="GO" id="GO:0005886">
    <property type="term" value="C:plasma membrane"/>
    <property type="evidence" value="ECO:0007669"/>
    <property type="project" value="UniProtKB-SubCell"/>
</dbReference>
<dbReference type="PANTHER" id="PTHR32309">
    <property type="entry name" value="TYROSINE-PROTEIN KINASE"/>
    <property type="match status" value="1"/>
</dbReference>
<keyword evidence="11" id="KW-0067">ATP-binding</keyword>
<evidence type="ECO:0000256" key="2">
    <source>
        <dbReference type="ARBA" id="ARBA00007316"/>
    </source>
</evidence>
<name>A0A0F9XPI6_9ZZZZ</name>